<proteinExistence type="predicted"/>
<organism evidence="2 3">
    <name type="scientific">Caerostris extrusa</name>
    <name type="common">Bark spider</name>
    <name type="synonym">Caerostris bankana</name>
    <dbReference type="NCBI Taxonomy" id="172846"/>
    <lineage>
        <taxon>Eukaryota</taxon>
        <taxon>Metazoa</taxon>
        <taxon>Ecdysozoa</taxon>
        <taxon>Arthropoda</taxon>
        <taxon>Chelicerata</taxon>
        <taxon>Arachnida</taxon>
        <taxon>Araneae</taxon>
        <taxon>Araneomorphae</taxon>
        <taxon>Entelegynae</taxon>
        <taxon>Araneoidea</taxon>
        <taxon>Araneidae</taxon>
        <taxon>Caerostris</taxon>
    </lineage>
</organism>
<gene>
    <name evidence="2" type="ORF">CEXT_96701</name>
</gene>
<comment type="caution">
    <text evidence="2">The sequence shown here is derived from an EMBL/GenBank/DDBJ whole genome shotgun (WGS) entry which is preliminary data.</text>
</comment>
<protein>
    <submittedName>
        <fullName evidence="2">Uncharacterized protein</fullName>
    </submittedName>
</protein>
<dbReference type="AlphaFoldDB" id="A0AAV4RGS8"/>
<accession>A0AAV4RGS8</accession>
<name>A0AAV4RGS8_CAEEX</name>
<feature type="region of interest" description="Disordered" evidence="1">
    <location>
        <begin position="1"/>
        <end position="31"/>
    </location>
</feature>
<evidence type="ECO:0000313" key="3">
    <source>
        <dbReference type="Proteomes" id="UP001054945"/>
    </source>
</evidence>
<evidence type="ECO:0000256" key="1">
    <source>
        <dbReference type="SAM" id="MobiDB-lite"/>
    </source>
</evidence>
<evidence type="ECO:0000313" key="2">
    <source>
        <dbReference type="EMBL" id="GIY21533.1"/>
    </source>
</evidence>
<dbReference type="Proteomes" id="UP001054945">
    <property type="component" value="Unassembled WGS sequence"/>
</dbReference>
<sequence>MNKIEQGRKFAKRAGLKALPPIPEPPSICSDGRAGDVSGCMRGSARRHVAFREGEGEIRRSRLTPTALPLKDRNNPGGIA</sequence>
<keyword evidence="3" id="KW-1185">Reference proteome</keyword>
<reference evidence="2 3" key="1">
    <citation type="submission" date="2021-06" db="EMBL/GenBank/DDBJ databases">
        <title>Caerostris extrusa draft genome.</title>
        <authorList>
            <person name="Kono N."/>
            <person name="Arakawa K."/>
        </authorList>
    </citation>
    <scope>NUCLEOTIDE SEQUENCE [LARGE SCALE GENOMIC DNA]</scope>
</reference>
<feature type="region of interest" description="Disordered" evidence="1">
    <location>
        <begin position="52"/>
        <end position="80"/>
    </location>
</feature>
<dbReference type="EMBL" id="BPLR01008027">
    <property type="protein sequence ID" value="GIY21533.1"/>
    <property type="molecule type" value="Genomic_DNA"/>
</dbReference>